<dbReference type="PANTHER" id="PTHR14074:SF16">
    <property type="entry name" value="ANTIVIRAL INNATE IMMUNE RESPONSE RECEPTOR RIG-I"/>
    <property type="match status" value="1"/>
</dbReference>
<dbReference type="PANTHER" id="PTHR14074">
    <property type="entry name" value="HELICASE WITH DEATH DOMAIN-RELATED"/>
    <property type="match status" value="1"/>
</dbReference>
<keyword evidence="5" id="KW-0812">Transmembrane</keyword>
<dbReference type="Gene3D" id="3.40.50.300">
    <property type="entry name" value="P-loop containing nucleotide triphosphate hydrolases"/>
    <property type="match status" value="2"/>
</dbReference>
<keyword evidence="5" id="KW-0472">Membrane</keyword>
<dbReference type="OrthoDB" id="6513042at2759"/>
<dbReference type="SUPFAM" id="SSF100939">
    <property type="entry name" value="SPOC domain-like"/>
    <property type="match status" value="1"/>
</dbReference>
<dbReference type="Gene3D" id="4.10.970.10">
    <property type="entry name" value="Ku70, bridge and pillars"/>
    <property type="match status" value="1"/>
</dbReference>
<evidence type="ECO:0000259" key="7">
    <source>
        <dbReference type="PROSITE" id="PS51194"/>
    </source>
</evidence>
<evidence type="ECO:0000256" key="4">
    <source>
        <dbReference type="SAM" id="MobiDB-lite"/>
    </source>
</evidence>
<dbReference type="GO" id="GO:0003677">
    <property type="term" value="F:DNA binding"/>
    <property type="evidence" value="ECO:0007669"/>
    <property type="project" value="UniProtKB-KW"/>
</dbReference>
<dbReference type="Proteomes" id="UP000186817">
    <property type="component" value="Unassembled WGS sequence"/>
</dbReference>
<evidence type="ECO:0000313" key="9">
    <source>
        <dbReference type="Proteomes" id="UP000186817"/>
    </source>
</evidence>
<dbReference type="InterPro" id="IPR027417">
    <property type="entry name" value="P-loop_NTPase"/>
</dbReference>
<dbReference type="InterPro" id="IPR006164">
    <property type="entry name" value="DNA_bd_Ku70/Ku80"/>
</dbReference>
<dbReference type="GO" id="GO:0003678">
    <property type="term" value="F:DNA helicase activity"/>
    <property type="evidence" value="ECO:0007669"/>
    <property type="project" value="InterPro"/>
</dbReference>
<evidence type="ECO:0000256" key="2">
    <source>
        <dbReference type="ARBA" id="ARBA00022840"/>
    </source>
</evidence>
<dbReference type="EMBL" id="LSRX01001023">
    <property type="protein sequence ID" value="OLP84692.1"/>
    <property type="molecule type" value="Genomic_DNA"/>
</dbReference>
<feature type="region of interest" description="Disordered" evidence="4">
    <location>
        <begin position="399"/>
        <end position="422"/>
    </location>
</feature>
<feature type="region of interest" description="Disordered" evidence="4">
    <location>
        <begin position="1572"/>
        <end position="1613"/>
    </location>
</feature>
<dbReference type="Gene3D" id="2.40.290.10">
    <property type="match status" value="1"/>
</dbReference>
<dbReference type="InterPro" id="IPR001650">
    <property type="entry name" value="Helicase_C-like"/>
</dbReference>
<dbReference type="InterPro" id="IPR005160">
    <property type="entry name" value="Ku_C"/>
</dbReference>
<evidence type="ECO:0000259" key="6">
    <source>
        <dbReference type="PROSITE" id="PS51192"/>
    </source>
</evidence>
<dbReference type="InterPro" id="IPR016194">
    <property type="entry name" value="SPOC-like_C_dom_sf"/>
</dbReference>
<dbReference type="PROSITE" id="PS51192">
    <property type="entry name" value="HELICASE_ATP_BIND_1"/>
    <property type="match status" value="1"/>
</dbReference>
<dbReference type="InterPro" id="IPR011545">
    <property type="entry name" value="DEAD/DEAH_box_helicase_dom"/>
</dbReference>
<keyword evidence="5" id="KW-1133">Transmembrane helix</keyword>
<dbReference type="GO" id="GO:0005737">
    <property type="term" value="C:cytoplasm"/>
    <property type="evidence" value="ECO:0007669"/>
    <property type="project" value="TreeGrafter"/>
</dbReference>
<evidence type="ECO:0000256" key="1">
    <source>
        <dbReference type="ARBA" id="ARBA00022741"/>
    </source>
</evidence>
<proteinExistence type="predicted"/>
<evidence type="ECO:0000313" key="8">
    <source>
        <dbReference type="EMBL" id="OLP84692.1"/>
    </source>
</evidence>
<feature type="domain" description="Helicase C-terminal" evidence="7">
    <location>
        <begin position="749"/>
        <end position="937"/>
    </location>
</feature>
<dbReference type="CDD" id="cd00788">
    <property type="entry name" value="KU70"/>
    <property type="match status" value="1"/>
</dbReference>
<name>A0A1Q9CP33_SYMMI</name>
<dbReference type="PROSITE" id="PS51194">
    <property type="entry name" value="HELICASE_CTER"/>
    <property type="match status" value="1"/>
</dbReference>
<dbReference type="InterPro" id="IPR027388">
    <property type="entry name" value="Ku70_bridge/pillars_dom_sf"/>
</dbReference>
<feature type="domain" description="Helicase ATP-binding" evidence="6">
    <location>
        <begin position="457"/>
        <end position="627"/>
    </location>
</feature>
<protein>
    <submittedName>
        <fullName evidence="8">X-ray repair cross-complementing protein 5</fullName>
    </submittedName>
</protein>
<dbReference type="InterPro" id="IPR051363">
    <property type="entry name" value="RLR_Helicase"/>
</dbReference>
<evidence type="ECO:0000256" key="3">
    <source>
        <dbReference type="ARBA" id="ARBA00023125"/>
    </source>
</evidence>
<dbReference type="Pfam" id="PF02735">
    <property type="entry name" value="Ku"/>
    <property type="match status" value="1"/>
</dbReference>
<feature type="transmembrane region" description="Helical" evidence="5">
    <location>
        <begin position="1424"/>
        <end position="1452"/>
    </location>
</feature>
<reference evidence="8 9" key="1">
    <citation type="submission" date="2016-02" db="EMBL/GenBank/DDBJ databases">
        <title>Genome analysis of coral dinoflagellate symbionts highlights evolutionary adaptations to a symbiotic lifestyle.</title>
        <authorList>
            <person name="Aranda M."/>
            <person name="Li Y."/>
            <person name="Liew Y.J."/>
            <person name="Baumgarten S."/>
            <person name="Simakov O."/>
            <person name="Wilson M."/>
            <person name="Piel J."/>
            <person name="Ashoor H."/>
            <person name="Bougouffa S."/>
            <person name="Bajic V.B."/>
            <person name="Ryu T."/>
            <person name="Ravasi T."/>
            <person name="Bayer T."/>
            <person name="Micklem G."/>
            <person name="Kim H."/>
            <person name="Bhak J."/>
            <person name="Lajeunesse T.C."/>
            <person name="Voolstra C.R."/>
        </authorList>
    </citation>
    <scope>NUCLEOTIDE SEQUENCE [LARGE SCALE GENOMIC DNA]</scope>
    <source>
        <strain evidence="8 9">CCMP2467</strain>
    </source>
</reference>
<keyword evidence="9" id="KW-1185">Reference proteome</keyword>
<dbReference type="Gene3D" id="3.30.160.20">
    <property type="match status" value="1"/>
</dbReference>
<evidence type="ECO:0000256" key="5">
    <source>
        <dbReference type="SAM" id="Phobius"/>
    </source>
</evidence>
<dbReference type="Pfam" id="PF00271">
    <property type="entry name" value="Helicase_C"/>
    <property type="match status" value="1"/>
</dbReference>
<dbReference type="InterPro" id="IPR014001">
    <property type="entry name" value="Helicase_ATP-bd"/>
</dbReference>
<dbReference type="SMART" id="SM00559">
    <property type="entry name" value="Ku78"/>
    <property type="match status" value="1"/>
</dbReference>
<keyword evidence="3" id="KW-0238">DNA-binding</keyword>
<dbReference type="GO" id="GO:0005524">
    <property type="term" value="F:ATP binding"/>
    <property type="evidence" value="ECO:0007669"/>
    <property type="project" value="UniProtKB-KW"/>
</dbReference>
<keyword evidence="1" id="KW-0547">Nucleotide-binding</keyword>
<accession>A0A1Q9CP33</accession>
<dbReference type="GO" id="GO:0006303">
    <property type="term" value="P:double-strand break repair via nonhomologous end joining"/>
    <property type="evidence" value="ECO:0007669"/>
    <property type="project" value="InterPro"/>
</dbReference>
<dbReference type="Pfam" id="PF03730">
    <property type="entry name" value="Ku_C"/>
    <property type="match status" value="1"/>
</dbReference>
<keyword evidence="2" id="KW-0067">ATP-binding</keyword>
<dbReference type="Gene3D" id="1.10.1600.10">
    <property type="match status" value="1"/>
</dbReference>
<comment type="caution">
    <text evidence="8">The sequence shown here is derived from an EMBL/GenBank/DDBJ whole genome shotgun (WGS) entry which is preliminary data.</text>
</comment>
<dbReference type="InterPro" id="IPR047087">
    <property type="entry name" value="KU70_core_dom"/>
</dbReference>
<sequence>MFNKRSLAAEDVQAVAPAKRFRSEMVDIFLNNELSSERSARVLRSAQEAGAQHVEGPETRNTHRDLLRKCFRNTKWSSLYHTKVRGWNQVNYSSEEYSLAILLPHESLHSLLKVNTAEALLQEQAEILPAKNFHSELLSLNFEPTGAVTQMYPVISSMSSSFARGHNKRIRCAKLCQNIKAYYDRAGVTDRLPKLLPGMLREEDRGKIKSPKLRAKAGEARALVGAALELATKYSSPANPAEEAMLHGTEALQSMYACLSTAAWDKATSRVQATAVADEAFGAGKAGVAAAGRSHSKPLAGPWSGLQDSRVQRRGWLQVSAKSAAAGDGEGLVRIDIFPSIVGVEEYQLLVAQSLLPLLTPQDAVSDMVSSEGNMMMPGVDLFTRFSAELTSSRVTGSRWRIPAGDPLNPDEPEDESGGPNPQAMCLTDFPAAVARAKALRNIRAMSRLRRYQEALAAEVLRPGNHVIHLQTGAGKTLIAFHLILEALERHRGKLVYFLAPTVPLVRQQHEDFQTEVRAKSLSIQAGILAGGRRTNLGRCHVVFATPGSVREDIVGGHLSTISLVVLDEVHHVVAKRGNGGHDYSHIAAAYSKQPRLQRPKLLGLTASPAESVEQTSRLLQRLEAQLVQVPEELGAELRQQVPSAVLVKEAVACSEAFRAFMVAAETRRKELQRVQSALSPESSEFFQVTTQMKRVAELAAHVRCFGWDPTAFPEIEMPEVPAELKPRWDQLVKHSRFGLSPCFDCLLSLLQQPDSGEFRCIVFVETRNTARNMVRALRSVAARRAELGWLLPTCLVGHNKRCAEEEDTMTIAQQTEILENFRQGNANVMVATSVAEEGIDIPCCNVVVRLEPARTVIKFIQEERLLAEVEARGSALQQQLRSLSPSPAAVNCWSTPGPAALEPILAFDPAARARKDFPSGLRVKLEEMVVDIDTLMPTQATVRKTFSDGRCVLETMVRLVQRPDDIPKLPLVWVCKGRAKLLGRRSPVSDPAKEIWLSADNRRCFLLKVIAPLCDHHRVRVVRMEWTDEIDAKLKQCPQTDAWATDLKSIERVRQEVLDRLTGVERPLKCQKHVDSKGFNANEDYVSKLNLHMQKQSRPHAKQSVADYEELPRSSGCHIGSFSYRVLVKNRVFHGDPQPKVKAAKQAAAYDTPQLKDAVLFVIDASSKDCLKPLKPDGRCLLAETWVSFPALRLGCKDVERVVRMRTHRKRTLQRLAFHLCPGVEASVSVFVTMLEAKVPPPVYLLNENNKPLKAESKQICEQTGALLHPVDDIATYVEVAGHRIFVTRAETQELLCEAKHFGDPSLRVLGFKPLSSLQDHHRMFHAYFVYPNERGVMLERKVLALASYVARRNSEPVLVALLPQAEVEEEGDQRQPPGFHMVRLPWAEEIRQLSFLGACQNGQRDRTSVCLRERAGNSMESIIIGITIITGVIIRVIVMIIFITTLRFPFGRRLPSRDARASAVLQERAQEVVRSLQLPDFVPGCAENPVLQKHYAAVQALALSEEQQLRSTQPEETVDVLQPDAAHLETKKPLFLAWKEALDAAAPLRKRGAAEGEADRELLLICAPSLPSPKQGAAKKFPRREAPAVPVDLEAPPLPLAPGSKGIPGDL</sequence>
<dbReference type="SUPFAM" id="SSF54768">
    <property type="entry name" value="dsRNA-binding domain-like"/>
    <property type="match status" value="1"/>
</dbReference>
<dbReference type="SMART" id="SM00487">
    <property type="entry name" value="DEXDc"/>
    <property type="match status" value="1"/>
</dbReference>
<organism evidence="8 9">
    <name type="scientific">Symbiodinium microadriaticum</name>
    <name type="common">Dinoflagellate</name>
    <name type="synonym">Zooxanthella microadriatica</name>
    <dbReference type="NCBI Taxonomy" id="2951"/>
    <lineage>
        <taxon>Eukaryota</taxon>
        <taxon>Sar</taxon>
        <taxon>Alveolata</taxon>
        <taxon>Dinophyceae</taxon>
        <taxon>Suessiales</taxon>
        <taxon>Symbiodiniaceae</taxon>
        <taxon>Symbiodinium</taxon>
    </lineage>
</organism>
<gene>
    <name evidence="8" type="primary">XRCC6</name>
    <name evidence="8" type="ORF">AK812_SmicGene34408</name>
</gene>
<dbReference type="Pfam" id="PF00270">
    <property type="entry name" value="DEAD"/>
    <property type="match status" value="1"/>
</dbReference>
<dbReference type="SUPFAM" id="SSF52540">
    <property type="entry name" value="P-loop containing nucleoside triphosphate hydrolases"/>
    <property type="match status" value="1"/>
</dbReference>